<sequence>MKIASIQVEANDLKDYKTAMQKLLNMVEKAAYENDLIIVPEAAFPAYFLGHEEGNLTAILEQSENYLNKIKEIAISEKSYIAYGYAEKEKDNLYNTAVLLNRDGVEIAKKRKSFLWHFDSNWFTAGEETAIVDTEFGRIALVVCADARMPEIIRLAALEGAELIIDLANLTATGPDISELHNAQSAYMLSARALENQVWLAVSDKWGVEANTITYAGRSSIFAPDGTCLIQASSDKDEIISAEIPCDSQGRVKKTEAEVKFYEQRKPNYYKTLTSPIDSLPIVKYMKEPLIPANLTPFVIVAAGYMEEEYLHMIRRMVNQGSTFIVMPPNQVNIEHVIEELKSILPFNCYLFATTIDNSGGLISYMITNEGIRKRYSTIHSESTDEVNMESLVFETKWGRVAIMHGVEGMMPEWSRTLMLLGADCIIWPNQYSPDVAIKIARTRAAENRIYIISSQSSNEHGNISQIIDPNGVVIASTIQSLKKHACGVLVPFVNSRIKDIVPGTNVVLNRNPQNYGRLIK</sequence>
<evidence type="ECO:0000313" key="3">
    <source>
        <dbReference type="EMBL" id="THE09667.1"/>
    </source>
</evidence>
<dbReference type="InterPro" id="IPR036526">
    <property type="entry name" value="C-N_Hydrolase_sf"/>
</dbReference>
<keyword evidence="4" id="KW-1185">Reference proteome</keyword>
<dbReference type="Pfam" id="PF00795">
    <property type="entry name" value="CN_hydrolase"/>
    <property type="match status" value="2"/>
</dbReference>
<dbReference type="PANTHER" id="PTHR43674">
    <property type="entry name" value="NITRILASE C965.09-RELATED"/>
    <property type="match status" value="1"/>
</dbReference>
<evidence type="ECO:0000313" key="4">
    <source>
        <dbReference type="Proteomes" id="UP000306477"/>
    </source>
</evidence>
<dbReference type="SUPFAM" id="SSF56317">
    <property type="entry name" value="Carbon-nitrogen hydrolase"/>
    <property type="match status" value="2"/>
</dbReference>
<evidence type="ECO:0000259" key="2">
    <source>
        <dbReference type="PROSITE" id="PS50263"/>
    </source>
</evidence>
<dbReference type="Gene3D" id="3.60.110.10">
    <property type="entry name" value="Carbon-nitrogen hydrolase"/>
    <property type="match status" value="2"/>
</dbReference>
<feature type="domain" description="CN hydrolase" evidence="2">
    <location>
        <begin position="1"/>
        <end position="246"/>
    </location>
</feature>
<gene>
    <name evidence="3" type="ORF">E1I69_21530</name>
</gene>
<feature type="domain" description="CN hydrolase" evidence="2">
    <location>
        <begin position="287"/>
        <end position="496"/>
    </location>
</feature>
<proteinExistence type="predicted"/>
<keyword evidence="1 3" id="KW-0378">Hydrolase</keyword>
<dbReference type="OrthoDB" id="9811121at2"/>
<dbReference type="RefSeq" id="WP_136381601.1">
    <property type="nucleotide sequence ID" value="NZ_SLUB01000068.1"/>
</dbReference>
<dbReference type="Proteomes" id="UP000306477">
    <property type="component" value="Unassembled WGS sequence"/>
</dbReference>
<protein>
    <submittedName>
        <fullName evidence="3">Carbon-nitrogen hydrolase family protein</fullName>
    </submittedName>
</protein>
<organism evidence="3 4">
    <name type="scientific">Bacillus timonensis</name>
    <dbReference type="NCBI Taxonomy" id="1033734"/>
    <lineage>
        <taxon>Bacteria</taxon>
        <taxon>Bacillati</taxon>
        <taxon>Bacillota</taxon>
        <taxon>Bacilli</taxon>
        <taxon>Bacillales</taxon>
        <taxon>Bacillaceae</taxon>
        <taxon>Bacillus</taxon>
    </lineage>
</organism>
<dbReference type="AlphaFoldDB" id="A0A4S3PJR3"/>
<dbReference type="InterPro" id="IPR050345">
    <property type="entry name" value="Aliph_Amidase/BUP"/>
</dbReference>
<dbReference type="GO" id="GO:0016811">
    <property type="term" value="F:hydrolase activity, acting on carbon-nitrogen (but not peptide) bonds, in linear amides"/>
    <property type="evidence" value="ECO:0007669"/>
    <property type="project" value="TreeGrafter"/>
</dbReference>
<dbReference type="InterPro" id="IPR003010">
    <property type="entry name" value="C-N_Hydrolase"/>
</dbReference>
<reference evidence="3 4" key="1">
    <citation type="journal article" date="2019" name="Indoor Air">
        <title>Impacts of indoor surface finishes on bacterial viability.</title>
        <authorList>
            <person name="Hu J."/>
            <person name="Maamar S.B."/>
            <person name="Glawe A.J."/>
            <person name="Gottel N."/>
            <person name="Gilbert J.A."/>
            <person name="Hartmann E.M."/>
        </authorList>
    </citation>
    <scope>NUCLEOTIDE SEQUENCE [LARGE SCALE GENOMIC DNA]</scope>
    <source>
        <strain evidence="3 4">AF060A6</strain>
    </source>
</reference>
<evidence type="ECO:0000256" key="1">
    <source>
        <dbReference type="ARBA" id="ARBA00022801"/>
    </source>
</evidence>
<name>A0A4S3PJR3_9BACI</name>
<dbReference type="PANTHER" id="PTHR43674:SF16">
    <property type="entry name" value="CARBON-NITROGEN FAMILY, PUTATIVE (AFU_ORTHOLOGUE AFUA_5G02350)-RELATED"/>
    <property type="match status" value="1"/>
</dbReference>
<comment type="caution">
    <text evidence="3">The sequence shown here is derived from an EMBL/GenBank/DDBJ whole genome shotgun (WGS) entry which is preliminary data.</text>
</comment>
<dbReference type="CDD" id="cd07197">
    <property type="entry name" value="nitrilase"/>
    <property type="match status" value="2"/>
</dbReference>
<dbReference type="EMBL" id="SLUB01000068">
    <property type="protein sequence ID" value="THE09667.1"/>
    <property type="molecule type" value="Genomic_DNA"/>
</dbReference>
<dbReference type="PROSITE" id="PS50263">
    <property type="entry name" value="CN_HYDROLASE"/>
    <property type="match status" value="2"/>
</dbReference>
<accession>A0A4S3PJR3</accession>